<dbReference type="OrthoDB" id="10533317at2759"/>
<dbReference type="GeneID" id="13397732"/>
<dbReference type="RefSeq" id="XP_003850992.1">
    <property type="nucleotide sequence ID" value="XM_003850944.1"/>
</dbReference>
<dbReference type="EMBL" id="CM001202">
    <property type="protein sequence ID" value="EGP85968.1"/>
    <property type="molecule type" value="Genomic_DNA"/>
</dbReference>
<proteinExistence type="predicted"/>
<reference evidence="2 3" key="1">
    <citation type="journal article" date="2011" name="PLoS Genet.">
        <title>Finished genome of the fungal wheat pathogen Mycosphaerella graminicola reveals dispensome structure, chromosome plasticity, and stealth pathogenesis.</title>
        <authorList>
            <person name="Goodwin S.B."/>
            <person name="Ben M'barek S."/>
            <person name="Dhillon B."/>
            <person name="Wittenberg A.H.J."/>
            <person name="Crane C.F."/>
            <person name="Hane J.K."/>
            <person name="Foster A.J."/>
            <person name="Van der Lee T.A.J."/>
            <person name="Grimwood J."/>
            <person name="Aerts A."/>
            <person name="Antoniw J."/>
            <person name="Bailey A."/>
            <person name="Bluhm B."/>
            <person name="Bowler J."/>
            <person name="Bristow J."/>
            <person name="van der Burgt A."/>
            <person name="Canto-Canche B."/>
            <person name="Churchill A.C.L."/>
            <person name="Conde-Ferraez L."/>
            <person name="Cools H.J."/>
            <person name="Coutinho P.M."/>
            <person name="Csukai M."/>
            <person name="Dehal P."/>
            <person name="De Wit P."/>
            <person name="Donzelli B."/>
            <person name="van de Geest H.C."/>
            <person name="van Ham R.C.H.J."/>
            <person name="Hammond-Kosack K.E."/>
            <person name="Henrissat B."/>
            <person name="Kilian A."/>
            <person name="Kobayashi A.K."/>
            <person name="Koopmann E."/>
            <person name="Kourmpetis Y."/>
            <person name="Kuzniar A."/>
            <person name="Lindquist E."/>
            <person name="Lombard V."/>
            <person name="Maliepaard C."/>
            <person name="Martins N."/>
            <person name="Mehrabi R."/>
            <person name="Nap J.P.H."/>
            <person name="Ponomarenko A."/>
            <person name="Rudd J.J."/>
            <person name="Salamov A."/>
            <person name="Schmutz J."/>
            <person name="Schouten H.J."/>
            <person name="Shapiro H."/>
            <person name="Stergiopoulos I."/>
            <person name="Torriani S.F.F."/>
            <person name="Tu H."/>
            <person name="de Vries R.P."/>
            <person name="Waalwijk C."/>
            <person name="Ware S.B."/>
            <person name="Wiebenga A."/>
            <person name="Zwiers L.-H."/>
            <person name="Oliver R.P."/>
            <person name="Grigoriev I.V."/>
            <person name="Kema G.H.J."/>
        </authorList>
    </citation>
    <scope>NUCLEOTIDE SEQUENCE [LARGE SCALE GENOMIC DNA]</scope>
    <source>
        <strain evidence="3">CBS 115943 / IPO323</strain>
    </source>
</reference>
<feature type="region of interest" description="Disordered" evidence="1">
    <location>
        <begin position="869"/>
        <end position="956"/>
    </location>
</feature>
<sequence>MGRHKRRFADDAQKGSLATGKKKKGQHQGREEEIKTIFKNPDATSSTTTNNNSEDKSMTASDVPDLSASTRVFGIYELCEKILMFADLCSLKVFHARAITPTCHAVICRSIPLRREIFLHPKPTAPTGQPAHRKIVHCELSRNKRFAINEPEHPENLSLVSRNPFVFGATNPRWCTGALSLSHGFESYVLSGDTNATIEAMYLFNPPVGRINLHLHEKLLAEQRKGTLYAEEDCWFEGRYHMNMTDEIRCGHGPGTGIECGSGELKVQHLVQALRKFLAEVDENGEQKWRIEGCLVQLLGKMEVVSTFGRFWYPKLRSWSVTRCRETGILSRAVQTRNISSTLALSDRSISWFEYLSKAKRMANDRGVRSLDESEKTADDSKMSSNDYDAAIGRLRARLGAVRSEKRVNNGTALIESASDRKIETSPSRIDKIRGPIRLAKSDLNILCAPAENDSTSSALSPTTCDRSNMGDGIGLSNTIPNEDPLASGPFPSTSIATAGSSDAAFSAGVSLFDMGMAKDSALTAELPAALRVFCTTELLEKVLIQVSSSPNDILRARQVTHKFNAVIAKNKDLRRIIFLERQHGPTFGQPADRISFRTGSRPRPMPPELTLVQRNPFVFGRIDIRLPTGALTLRPKFEEYALGTYGDSFPMMDEMFATNPPIEMLRLNLGSRRTVRRCGFNRQLHNTMLGDCGHSVTDREVRKEGGIKVRDLVAAIVKSCSHPANRKGKYMLINSVVMMPALHEAVAEDFDGPRRWLNERQIGARKHQRLINLTPTKLGPPFCPIFSRSTATSCGHLNIDASLSFTITMANKRNSAASPFVSRIEKSARSGRHAKKIKLNSNFAPAKDHSSTTAAAGPIRLILDDSEDELSSSNADGDRAVNGSNIEANDGVSAEGNRTIASDIRLKANSSAPKTPTSSRINSPPLPASHNGNSAAPDNNVVPSPVATAEGNTGPELPAGHRLFYTTELLEKILVQLPFMEILHARRIAHKSNAVIANNTDLKRIIFLAACEGQAHGHPPLRTPYHRNPNIIACGWGPNPPPLPFPTAPNFNLVLPNPLLFLPSDRYLPAGGLTLRPSFEEHIFRPSNATISFFDEMYITNPPVDRLEVAIGTRKKGACDFFLRIHNVSSHSRCGHKKTEMLVKNAGGIKVSDLLAFIKAMLPGTITQLQNTVVMLPDGCQLLKIAMATQRVPPCLSEENKNIQHNSMALTSREAERDTTTPFTTTNAGYTRSKSIADQDDLAPRSNDPSPVIASLPFRIEISRRSDGGHEMKTSIAANSASSYPNSTSHISIEAFLSDGVAVNSADVSEHLLTYGPPQDKSSAALSEFTISKSAAIVTYAVSPPQLPAGYRIFHIPELLELILMGLPALDVLRARRLSNHSKTVIANSIPLKRIIFLERQALRFAASIASPPLRLVRFNPLVFFSTPDYLPAESLQLHSKFDEYILRAPEKTTSFINDMYITNPAIDRILVNLGETNNGRRRSFAGAAFRITNRLILNEGGVKVSDLVWVIKKDLGDDMGRAFVVSSVMLPKGYEVVENDPA</sequence>
<feature type="compositionally biased region" description="Polar residues" evidence="1">
    <location>
        <begin position="1221"/>
        <end position="1237"/>
    </location>
</feature>
<evidence type="ECO:0000313" key="3">
    <source>
        <dbReference type="Proteomes" id="UP000008062"/>
    </source>
</evidence>
<evidence type="ECO:0000313" key="2">
    <source>
        <dbReference type="EMBL" id="EGP85968.1"/>
    </source>
</evidence>
<dbReference type="Proteomes" id="UP000008062">
    <property type="component" value="Chromosome 7"/>
</dbReference>
<evidence type="ECO:0000256" key="1">
    <source>
        <dbReference type="SAM" id="MobiDB-lite"/>
    </source>
</evidence>
<feature type="compositionally biased region" description="Polar residues" evidence="1">
    <location>
        <begin position="909"/>
        <end position="923"/>
    </location>
</feature>
<evidence type="ECO:0008006" key="4">
    <source>
        <dbReference type="Google" id="ProtNLM"/>
    </source>
</evidence>
<feature type="region of interest" description="Disordered" evidence="1">
    <location>
        <begin position="1211"/>
        <end position="1251"/>
    </location>
</feature>
<dbReference type="InParanoid" id="F9XEV9"/>
<dbReference type="KEGG" id="ztr:MYCGRDRAFT_94742"/>
<feature type="region of interest" description="Disordered" evidence="1">
    <location>
        <begin position="1"/>
        <end position="63"/>
    </location>
</feature>
<name>F9XEV9_ZYMTI</name>
<dbReference type="HOGENOM" id="CLU_246678_0_0_1"/>
<keyword evidence="3" id="KW-1185">Reference proteome</keyword>
<gene>
    <name evidence="2" type="ORF">MYCGRDRAFT_94742</name>
</gene>
<accession>F9XEV9</accession>
<protein>
    <recommendedName>
        <fullName evidence="4">F-box domain-containing protein</fullName>
    </recommendedName>
</protein>
<organism evidence="2 3">
    <name type="scientific">Zymoseptoria tritici (strain CBS 115943 / IPO323)</name>
    <name type="common">Speckled leaf blotch fungus</name>
    <name type="synonym">Septoria tritici</name>
    <dbReference type="NCBI Taxonomy" id="336722"/>
    <lineage>
        <taxon>Eukaryota</taxon>
        <taxon>Fungi</taxon>
        <taxon>Dikarya</taxon>
        <taxon>Ascomycota</taxon>
        <taxon>Pezizomycotina</taxon>
        <taxon>Dothideomycetes</taxon>
        <taxon>Dothideomycetidae</taxon>
        <taxon>Mycosphaerellales</taxon>
        <taxon>Mycosphaerellaceae</taxon>
        <taxon>Zymoseptoria</taxon>
    </lineage>
</organism>